<dbReference type="OMA" id="WADRCER"/>
<dbReference type="SUPFAM" id="SSF53474">
    <property type="entry name" value="alpha/beta-Hydrolases"/>
    <property type="match status" value="1"/>
</dbReference>
<dbReference type="OrthoDB" id="408631at2759"/>
<keyword evidence="1" id="KW-0378">Hydrolase</keyword>
<feature type="domain" description="Alpha/beta hydrolase fold-3" evidence="2">
    <location>
        <begin position="83"/>
        <end position="296"/>
    </location>
</feature>
<dbReference type="PANTHER" id="PTHR48081:SF8">
    <property type="entry name" value="ALPHA_BETA HYDROLASE FOLD-3 DOMAIN-CONTAINING PROTEIN-RELATED"/>
    <property type="match status" value="1"/>
</dbReference>
<dbReference type="InterPro" id="IPR050300">
    <property type="entry name" value="GDXG_lipolytic_enzyme"/>
</dbReference>
<dbReference type="Proteomes" id="UP000258309">
    <property type="component" value="Unassembled WGS sequence"/>
</dbReference>
<feature type="non-terminal residue" evidence="3">
    <location>
        <position position="1"/>
    </location>
</feature>
<evidence type="ECO:0000313" key="4">
    <source>
        <dbReference type="Proteomes" id="UP000258309"/>
    </source>
</evidence>
<evidence type="ECO:0000313" key="3">
    <source>
        <dbReference type="EMBL" id="RFU35560.1"/>
    </source>
</evidence>
<dbReference type="GO" id="GO:0016787">
    <property type="term" value="F:hydrolase activity"/>
    <property type="evidence" value="ECO:0007669"/>
    <property type="project" value="UniProtKB-KW"/>
</dbReference>
<dbReference type="STRING" id="5539.A0A3E2HQC0"/>
<protein>
    <recommendedName>
        <fullName evidence="2">Alpha/beta hydrolase fold-3 domain-containing protein</fullName>
    </recommendedName>
</protein>
<dbReference type="Gene3D" id="3.40.50.1820">
    <property type="entry name" value="alpha/beta hydrolase"/>
    <property type="match status" value="1"/>
</dbReference>
<comment type="caution">
    <text evidence="3">The sequence shown here is derived from an EMBL/GenBank/DDBJ whole genome shotgun (WGS) entry which is preliminary data.</text>
</comment>
<evidence type="ECO:0000256" key="1">
    <source>
        <dbReference type="ARBA" id="ARBA00022801"/>
    </source>
</evidence>
<gene>
    <name evidence="3" type="ORF">B7463_g785</name>
</gene>
<dbReference type="InterPro" id="IPR029058">
    <property type="entry name" value="AB_hydrolase_fold"/>
</dbReference>
<dbReference type="AlphaFoldDB" id="A0A3E2HQC0"/>
<organism evidence="3 4">
    <name type="scientific">Scytalidium lignicola</name>
    <name type="common">Hyphomycete</name>
    <dbReference type="NCBI Taxonomy" id="5539"/>
    <lineage>
        <taxon>Eukaryota</taxon>
        <taxon>Fungi</taxon>
        <taxon>Dikarya</taxon>
        <taxon>Ascomycota</taxon>
        <taxon>Pezizomycotina</taxon>
        <taxon>Leotiomycetes</taxon>
        <taxon>Leotiomycetes incertae sedis</taxon>
        <taxon>Scytalidium</taxon>
    </lineage>
</organism>
<feature type="non-terminal residue" evidence="3">
    <location>
        <position position="325"/>
    </location>
</feature>
<sequence length="325" mass="36579">MGGDPGTSLWIAFSTSLFSATFDYNWRLVLVRPRWISSYDGFPFPPEKTSSKDLGFQGFLYVNNEMKKQPTQPTLVGADAVWIHAHGGGFMAGEARQYHATYRRWVRKALKDYSLDLRILAVEYPLSTAKPYPASLLSMYSAYKYCVDSGYPCSNIFVVGDSAGGNLAISTTYHILENLPSQMPAATIMFSPWMDLTQEYTGHSPNQATDWLTTFDDESTRTDCIDVYCGSLIKSRGDPRVSPLRRESLKGLPPQFVSAGKAEVLYMDSKLWADRCERELGKVETHFPERQIHTFQIGGWLASRAMEAESDGKILSFIKRQVPKK</sequence>
<name>A0A3E2HQC0_SCYLI</name>
<evidence type="ECO:0000259" key="2">
    <source>
        <dbReference type="Pfam" id="PF07859"/>
    </source>
</evidence>
<dbReference type="Pfam" id="PF07859">
    <property type="entry name" value="Abhydrolase_3"/>
    <property type="match status" value="1"/>
</dbReference>
<proteinExistence type="predicted"/>
<reference evidence="3 4" key="1">
    <citation type="submission" date="2018-05" db="EMBL/GenBank/DDBJ databases">
        <title>Draft genome sequence of Scytalidium lignicola DSM 105466, a ubiquitous saprotrophic fungus.</title>
        <authorList>
            <person name="Buettner E."/>
            <person name="Gebauer A.M."/>
            <person name="Hofrichter M."/>
            <person name="Liers C."/>
            <person name="Kellner H."/>
        </authorList>
    </citation>
    <scope>NUCLEOTIDE SEQUENCE [LARGE SCALE GENOMIC DNA]</scope>
    <source>
        <strain evidence="3 4">DSM 105466</strain>
    </source>
</reference>
<dbReference type="PANTHER" id="PTHR48081">
    <property type="entry name" value="AB HYDROLASE SUPERFAMILY PROTEIN C4A8.06C"/>
    <property type="match status" value="1"/>
</dbReference>
<dbReference type="InterPro" id="IPR013094">
    <property type="entry name" value="AB_hydrolase_3"/>
</dbReference>
<keyword evidence="4" id="KW-1185">Reference proteome</keyword>
<accession>A0A3E2HQC0</accession>
<dbReference type="EMBL" id="NCSJ02000007">
    <property type="protein sequence ID" value="RFU35560.1"/>
    <property type="molecule type" value="Genomic_DNA"/>
</dbReference>